<organism evidence="1 2">
    <name type="scientific">Octopus vulgaris</name>
    <name type="common">Common octopus</name>
    <dbReference type="NCBI Taxonomy" id="6645"/>
    <lineage>
        <taxon>Eukaryota</taxon>
        <taxon>Metazoa</taxon>
        <taxon>Spiralia</taxon>
        <taxon>Lophotrochozoa</taxon>
        <taxon>Mollusca</taxon>
        <taxon>Cephalopoda</taxon>
        <taxon>Coleoidea</taxon>
        <taxon>Octopodiformes</taxon>
        <taxon>Octopoda</taxon>
        <taxon>Incirrata</taxon>
        <taxon>Octopodidae</taxon>
        <taxon>Octopus</taxon>
    </lineage>
</organism>
<keyword evidence="2" id="KW-1185">Reference proteome</keyword>
<dbReference type="EMBL" id="OX597822">
    <property type="protein sequence ID" value="CAI9727541.1"/>
    <property type="molecule type" value="Genomic_DNA"/>
</dbReference>
<evidence type="ECO:0000313" key="1">
    <source>
        <dbReference type="EMBL" id="CAI9727541.1"/>
    </source>
</evidence>
<evidence type="ECO:0000313" key="2">
    <source>
        <dbReference type="Proteomes" id="UP001162480"/>
    </source>
</evidence>
<dbReference type="AlphaFoldDB" id="A0AA36B5J6"/>
<gene>
    <name evidence="1" type="ORF">OCTVUL_1B015002</name>
</gene>
<name>A0AA36B5J6_OCTVU</name>
<sequence length="94" mass="10362">MTVDLNLEEALLYNNGPNAHNRILVFGTSDGLKLFTGADTLSIDGKLAMAPTIFKQIYVIRIPFGDTAVTSVYVLLPNKTRATFEELFQAIVDK</sequence>
<reference evidence="1" key="1">
    <citation type="submission" date="2023-08" db="EMBL/GenBank/DDBJ databases">
        <authorList>
            <person name="Alioto T."/>
            <person name="Alioto T."/>
            <person name="Gomez Garrido J."/>
        </authorList>
    </citation>
    <scope>NUCLEOTIDE SEQUENCE</scope>
</reference>
<proteinExistence type="predicted"/>
<dbReference type="Proteomes" id="UP001162480">
    <property type="component" value="Chromosome 9"/>
</dbReference>
<accession>A0AA36B5J6</accession>
<protein>
    <submittedName>
        <fullName evidence="1">Uncharacterized protein</fullName>
    </submittedName>
</protein>